<dbReference type="Pfam" id="PF10672">
    <property type="entry name" value="Methyltrans_SAM"/>
    <property type="match status" value="1"/>
</dbReference>
<dbReference type="InterPro" id="IPR015947">
    <property type="entry name" value="PUA-like_sf"/>
</dbReference>
<dbReference type="PANTHER" id="PTHR43042:SF3">
    <property type="entry name" value="RIBOSOMAL RNA LARGE SUBUNIT METHYLTRANSFERASE YWBD-RELATED"/>
    <property type="match status" value="1"/>
</dbReference>
<organism evidence="6 7">
    <name type="scientific">Lactococcus nasutitermitis</name>
    <dbReference type="NCBI Taxonomy" id="1652957"/>
    <lineage>
        <taxon>Bacteria</taxon>
        <taxon>Bacillati</taxon>
        <taxon>Bacillota</taxon>
        <taxon>Bacilli</taxon>
        <taxon>Lactobacillales</taxon>
        <taxon>Streptococcaceae</taxon>
        <taxon>Lactococcus</taxon>
    </lineage>
</organism>
<evidence type="ECO:0000256" key="1">
    <source>
        <dbReference type="ARBA" id="ARBA00022603"/>
    </source>
</evidence>
<dbReference type="CDD" id="cd11572">
    <property type="entry name" value="RlmI_M_like"/>
    <property type="match status" value="1"/>
</dbReference>
<keyword evidence="1 6" id="KW-0489">Methyltransferase</keyword>
<evidence type="ECO:0000259" key="5">
    <source>
        <dbReference type="Pfam" id="PF17785"/>
    </source>
</evidence>
<dbReference type="InterPro" id="IPR036974">
    <property type="entry name" value="PUA_sf"/>
</dbReference>
<evidence type="ECO:0000256" key="2">
    <source>
        <dbReference type="ARBA" id="ARBA00022679"/>
    </source>
</evidence>
<sequence length="427" mass="47900">MEKMIVKAQAARRLRAGYPLLTAADFLTKIDFSEEKFLTELSKKDFVQFFDEKKKFLGTGYLSKQNKGVGWLLSRENRAIDALFYAEKFAQAKALRQPFFADDKANAFRLFNGEGDGLGGLTVDFYAGFAVFSWYNEFIYAQSQEILIAFLEIFPEILGIYEKIRFDRVQTDSVAISSSCPRSLGAKAPSPFGNSVKNNGDHIWGEKAPEPLIVKENGVNYATYLDDGLMTGIFLDQKNVRATLVNGLATEKRLLNMFSYTGAFSVAAAVGGASQTTSVDLAKRSLDKTREQFFVNGIAPESQKIYVMDVFSYFNYAKKKQLSYDIIVLDPPSFARNGKKTFSVAKNYGELVEASVDILAGNGILIASTNAANVSREKFRQSIEQALRKKQVKFDIFQEENLPADFHVAREFPEGDYLKVLFIKIKK</sequence>
<proteinExistence type="predicted"/>
<dbReference type="InterPro" id="IPR041532">
    <property type="entry name" value="RlmI-like_PUA"/>
</dbReference>
<dbReference type="Gene3D" id="3.30.750.80">
    <property type="entry name" value="RNA methyltransferase domain (HRMD) like"/>
    <property type="match status" value="1"/>
</dbReference>
<keyword evidence="7" id="KW-1185">Reference proteome</keyword>
<reference evidence="7" key="1">
    <citation type="journal article" date="2019" name="Int. J. Syst. Evol. Microbiol.">
        <title>The Global Catalogue of Microorganisms (GCM) 10K type strain sequencing project: providing services to taxonomists for standard genome sequencing and annotation.</title>
        <authorList>
            <consortium name="The Broad Institute Genomics Platform"/>
            <consortium name="The Broad Institute Genome Sequencing Center for Infectious Disease"/>
            <person name="Wu L."/>
            <person name="Ma J."/>
        </authorList>
    </citation>
    <scope>NUCLEOTIDE SEQUENCE [LARGE SCALE GENOMIC DNA]</scope>
    <source>
        <strain evidence="7">CCUG 63287</strain>
    </source>
</reference>
<evidence type="ECO:0000313" key="7">
    <source>
        <dbReference type="Proteomes" id="UP001595987"/>
    </source>
</evidence>
<dbReference type="SUPFAM" id="SSF88697">
    <property type="entry name" value="PUA domain-like"/>
    <property type="match status" value="1"/>
</dbReference>
<dbReference type="Gene3D" id="3.40.50.150">
    <property type="entry name" value="Vaccinia Virus protein VP39"/>
    <property type="match status" value="1"/>
</dbReference>
<dbReference type="InterPro" id="IPR019614">
    <property type="entry name" value="SAM-dep_methyl-trfase"/>
</dbReference>
<name>A0ABV9JFY0_9LACT</name>
<dbReference type="EMBL" id="JBHSGD010000010">
    <property type="protein sequence ID" value="MFC4653287.1"/>
    <property type="molecule type" value="Genomic_DNA"/>
</dbReference>
<dbReference type="RefSeq" id="WP_213536467.1">
    <property type="nucleotide sequence ID" value="NZ_BOVQ01000007.1"/>
</dbReference>
<dbReference type="Pfam" id="PF17785">
    <property type="entry name" value="PUA_3"/>
    <property type="match status" value="1"/>
</dbReference>
<dbReference type="PANTHER" id="PTHR43042">
    <property type="entry name" value="SAM-DEPENDENT METHYLTRANSFERASE"/>
    <property type="match status" value="1"/>
</dbReference>
<dbReference type="SUPFAM" id="SSF53335">
    <property type="entry name" value="S-adenosyl-L-methionine-dependent methyltransferases"/>
    <property type="match status" value="1"/>
</dbReference>
<dbReference type="CDD" id="cd02440">
    <property type="entry name" value="AdoMet_MTases"/>
    <property type="match status" value="1"/>
</dbReference>
<keyword evidence="2 6" id="KW-0808">Transferase</keyword>
<dbReference type="InterPro" id="IPR029063">
    <property type="entry name" value="SAM-dependent_MTases_sf"/>
</dbReference>
<evidence type="ECO:0000313" key="6">
    <source>
        <dbReference type="EMBL" id="MFC4653287.1"/>
    </source>
</evidence>
<dbReference type="Proteomes" id="UP001595987">
    <property type="component" value="Unassembled WGS sequence"/>
</dbReference>
<protein>
    <submittedName>
        <fullName evidence="6">Class I SAM-dependent rRNA methyltransferase</fullName>
        <ecNumber evidence="6">2.1.1.-</ecNumber>
    </submittedName>
</protein>
<dbReference type="Gene3D" id="2.30.130.10">
    <property type="entry name" value="PUA domain"/>
    <property type="match status" value="1"/>
</dbReference>
<keyword evidence="3" id="KW-0949">S-adenosyl-L-methionine</keyword>
<dbReference type="GO" id="GO:0008168">
    <property type="term" value="F:methyltransferase activity"/>
    <property type="evidence" value="ECO:0007669"/>
    <property type="project" value="UniProtKB-KW"/>
</dbReference>
<dbReference type="GO" id="GO:0032259">
    <property type="term" value="P:methylation"/>
    <property type="evidence" value="ECO:0007669"/>
    <property type="project" value="UniProtKB-KW"/>
</dbReference>
<accession>A0ABV9JFY0</accession>
<dbReference type="PROSITE" id="PS50890">
    <property type="entry name" value="PUA"/>
    <property type="match status" value="1"/>
</dbReference>
<comment type="caution">
    <text evidence="6">The sequence shown here is derived from an EMBL/GenBank/DDBJ whole genome shotgun (WGS) entry which is preliminary data.</text>
</comment>
<dbReference type="EC" id="2.1.1.-" evidence="6"/>
<feature type="domain" description="RlmI-like PUA" evidence="5">
    <location>
        <begin position="5"/>
        <end position="75"/>
    </location>
</feature>
<feature type="domain" description="S-adenosylmethionine-dependent methyltransferase" evidence="4">
    <location>
        <begin position="213"/>
        <end position="377"/>
    </location>
</feature>
<evidence type="ECO:0000259" key="4">
    <source>
        <dbReference type="Pfam" id="PF10672"/>
    </source>
</evidence>
<gene>
    <name evidence="6" type="ORF">ACFO26_10255</name>
</gene>
<evidence type="ECO:0000256" key="3">
    <source>
        <dbReference type="ARBA" id="ARBA00022691"/>
    </source>
</evidence>